<dbReference type="PANTHER" id="PTHR47926">
    <property type="entry name" value="PENTATRICOPEPTIDE REPEAT-CONTAINING PROTEIN"/>
    <property type="match status" value="1"/>
</dbReference>
<dbReference type="GO" id="GO:0003723">
    <property type="term" value="F:RNA binding"/>
    <property type="evidence" value="ECO:0007669"/>
    <property type="project" value="InterPro"/>
</dbReference>
<dbReference type="AlphaFoldDB" id="D8SM51"/>
<protein>
    <recommendedName>
        <fullName evidence="5">Pentacotripeptide-repeat region of PRORP domain-containing protein</fullName>
    </recommendedName>
</protein>
<dbReference type="eggNOG" id="KOG4197">
    <property type="taxonomic scope" value="Eukaryota"/>
</dbReference>
<dbReference type="InterPro" id="IPR011990">
    <property type="entry name" value="TPR-like_helical_dom_sf"/>
</dbReference>
<dbReference type="PROSITE" id="PS51375">
    <property type="entry name" value="PPR"/>
    <property type="match status" value="1"/>
</dbReference>
<feature type="non-terminal residue" evidence="3">
    <location>
        <position position="181"/>
    </location>
</feature>
<dbReference type="HOGENOM" id="CLU_002706_0_0_1"/>
<dbReference type="GO" id="GO:0009451">
    <property type="term" value="P:RNA modification"/>
    <property type="evidence" value="ECO:0007669"/>
    <property type="project" value="InterPro"/>
</dbReference>
<dbReference type="PANTHER" id="PTHR47926:SF533">
    <property type="entry name" value="DYW DOMAIN-CONTAINING PROTEIN"/>
    <property type="match status" value="1"/>
</dbReference>
<evidence type="ECO:0000313" key="3">
    <source>
        <dbReference type="EMBL" id="EFJ14540.1"/>
    </source>
</evidence>
<reference evidence="3 4" key="1">
    <citation type="journal article" date="2011" name="Science">
        <title>The Selaginella genome identifies genetic changes associated with the evolution of vascular plants.</title>
        <authorList>
            <person name="Banks J.A."/>
            <person name="Nishiyama T."/>
            <person name="Hasebe M."/>
            <person name="Bowman J.L."/>
            <person name="Gribskov M."/>
            <person name="dePamphilis C."/>
            <person name="Albert V.A."/>
            <person name="Aono N."/>
            <person name="Aoyama T."/>
            <person name="Ambrose B.A."/>
            <person name="Ashton N.W."/>
            <person name="Axtell M.J."/>
            <person name="Barker E."/>
            <person name="Barker M.S."/>
            <person name="Bennetzen J.L."/>
            <person name="Bonawitz N.D."/>
            <person name="Chapple C."/>
            <person name="Cheng C."/>
            <person name="Correa L.G."/>
            <person name="Dacre M."/>
            <person name="DeBarry J."/>
            <person name="Dreyer I."/>
            <person name="Elias M."/>
            <person name="Engstrom E.M."/>
            <person name="Estelle M."/>
            <person name="Feng L."/>
            <person name="Finet C."/>
            <person name="Floyd S.K."/>
            <person name="Frommer W.B."/>
            <person name="Fujita T."/>
            <person name="Gramzow L."/>
            <person name="Gutensohn M."/>
            <person name="Harholt J."/>
            <person name="Hattori M."/>
            <person name="Heyl A."/>
            <person name="Hirai T."/>
            <person name="Hiwatashi Y."/>
            <person name="Ishikawa M."/>
            <person name="Iwata M."/>
            <person name="Karol K.G."/>
            <person name="Koehler B."/>
            <person name="Kolukisaoglu U."/>
            <person name="Kubo M."/>
            <person name="Kurata T."/>
            <person name="Lalonde S."/>
            <person name="Li K."/>
            <person name="Li Y."/>
            <person name="Litt A."/>
            <person name="Lyons E."/>
            <person name="Manning G."/>
            <person name="Maruyama T."/>
            <person name="Michael T.P."/>
            <person name="Mikami K."/>
            <person name="Miyazaki S."/>
            <person name="Morinaga S."/>
            <person name="Murata T."/>
            <person name="Mueller-Roeber B."/>
            <person name="Nelson D.R."/>
            <person name="Obara M."/>
            <person name="Oguri Y."/>
            <person name="Olmstead R.G."/>
            <person name="Onodera N."/>
            <person name="Petersen B.L."/>
            <person name="Pils B."/>
            <person name="Prigge M."/>
            <person name="Rensing S.A."/>
            <person name="Riano-Pachon D.M."/>
            <person name="Roberts A.W."/>
            <person name="Sato Y."/>
            <person name="Scheller H.V."/>
            <person name="Schulz B."/>
            <person name="Schulz C."/>
            <person name="Shakirov E.V."/>
            <person name="Shibagaki N."/>
            <person name="Shinohara N."/>
            <person name="Shippen D.E."/>
            <person name="Soerensen I."/>
            <person name="Sotooka R."/>
            <person name="Sugimoto N."/>
            <person name="Sugita M."/>
            <person name="Sumikawa N."/>
            <person name="Tanurdzic M."/>
            <person name="Theissen G."/>
            <person name="Ulvskov P."/>
            <person name="Wakazuki S."/>
            <person name="Weng J.K."/>
            <person name="Willats W.W."/>
            <person name="Wipf D."/>
            <person name="Wolf P.G."/>
            <person name="Yang L."/>
            <person name="Zimmer A.D."/>
            <person name="Zhu Q."/>
            <person name="Mitros T."/>
            <person name="Hellsten U."/>
            <person name="Loque D."/>
            <person name="Otillar R."/>
            <person name="Salamov A."/>
            <person name="Schmutz J."/>
            <person name="Shapiro H."/>
            <person name="Lindquist E."/>
            <person name="Lucas S."/>
            <person name="Rokhsar D."/>
            <person name="Grigoriev I.V."/>
        </authorList>
    </citation>
    <scope>NUCLEOTIDE SEQUENCE [LARGE SCALE GENOMIC DNA]</scope>
</reference>
<gene>
    <name evidence="3" type="ORF">SELMODRAFT_16644</name>
</gene>
<dbReference type="InParanoid" id="D8SM51"/>
<dbReference type="Gramene" id="EFJ14540">
    <property type="protein sequence ID" value="EFJ14540"/>
    <property type="gene ID" value="SELMODRAFT_16644"/>
</dbReference>
<sequence>RDIVSWTSMISMYGQIGEVELAKLVFDSMPLRNEVSWNSMVSVFALNGRYSPAVELLRDMDLEASSLNDITFVDILSVCSHLGLLSESRSLFGSMIQDRGMVPTMEHFGCLVGVMGRSGQLEKAQELVQSMPYTPDSAAWMTLVGSCKLHHDVGRGSHAAKRASKLTTLKSAPYVLLYTMY</sequence>
<dbReference type="STRING" id="88036.D8SM51"/>
<feature type="non-terminal residue" evidence="3">
    <location>
        <position position="1"/>
    </location>
</feature>
<evidence type="ECO:0000313" key="4">
    <source>
        <dbReference type="Proteomes" id="UP000001514"/>
    </source>
</evidence>
<dbReference type="NCBIfam" id="TIGR00756">
    <property type="entry name" value="PPR"/>
    <property type="match status" value="1"/>
</dbReference>
<dbReference type="GO" id="GO:0048731">
    <property type="term" value="P:system development"/>
    <property type="evidence" value="ECO:0007669"/>
    <property type="project" value="UniProtKB-ARBA"/>
</dbReference>
<evidence type="ECO:0000256" key="2">
    <source>
        <dbReference type="PROSITE-ProRule" id="PRU00708"/>
    </source>
</evidence>
<name>D8SM51_SELML</name>
<accession>D8SM51</accession>
<dbReference type="InterPro" id="IPR002885">
    <property type="entry name" value="PPR_rpt"/>
</dbReference>
<feature type="repeat" description="PPR" evidence="2">
    <location>
        <begin position="2"/>
        <end position="36"/>
    </location>
</feature>
<organism evidence="4">
    <name type="scientific">Selaginella moellendorffii</name>
    <name type="common">Spikemoss</name>
    <dbReference type="NCBI Taxonomy" id="88036"/>
    <lineage>
        <taxon>Eukaryota</taxon>
        <taxon>Viridiplantae</taxon>
        <taxon>Streptophyta</taxon>
        <taxon>Embryophyta</taxon>
        <taxon>Tracheophyta</taxon>
        <taxon>Lycopodiopsida</taxon>
        <taxon>Selaginellales</taxon>
        <taxon>Selaginellaceae</taxon>
        <taxon>Selaginella</taxon>
    </lineage>
</organism>
<proteinExistence type="predicted"/>
<keyword evidence="4" id="KW-1185">Reference proteome</keyword>
<dbReference type="KEGG" id="smo:SELMODRAFT_16644"/>
<evidence type="ECO:0008006" key="5">
    <source>
        <dbReference type="Google" id="ProtNLM"/>
    </source>
</evidence>
<dbReference type="Proteomes" id="UP000001514">
    <property type="component" value="Unassembled WGS sequence"/>
</dbReference>
<dbReference type="EMBL" id="GL377627">
    <property type="protein sequence ID" value="EFJ14540.1"/>
    <property type="molecule type" value="Genomic_DNA"/>
</dbReference>
<keyword evidence="1" id="KW-0677">Repeat</keyword>
<dbReference type="InterPro" id="IPR046960">
    <property type="entry name" value="PPR_At4g14850-like_plant"/>
</dbReference>
<dbReference type="FunFam" id="1.25.40.10:FF:000158">
    <property type="entry name" value="pentatricopeptide repeat-containing protein At2g33680"/>
    <property type="match status" value="1"/>
</dbReference>
<dbReference type="Pfam" id="PF01535">
    <property type="entry name" value="PPR"/>
    <property type="match status" value="4"/>
</dbReference>
<dbReference type="Gene3D" id="1.25.40.10">
    <property type="entry name" value="Tetratricopeptide repeat domain"/>
    <property type="match status" value="2"/>
</dbReference>
<evidence type="ECO:0000256" key="1">
    <source>
        <dbReference type="ARBA" id="ARBA00022737"/>
    </source>
</evidence>